<comment type="caution">
    <text evidence="4">The sequence shown here is derived from an EMBL/GenBank/DDBJ whole genome shotgun (WGS) entry which is preliminary data.</text>
</comment>
<dbReference type="InterPro" id="IPR036409">
    <property type="entry name" value="Aldolase_II/adducin_N_sf"/>
</dbReference>
<dbReference type="GO" id="GO:0005856">
    <property type="term" value="C:cytoskeleton"/>
    <property type="evidence" value="ECO:0007669"/>
    <property type="project" value="TreeGrafter"/>
</dbReference>
<dbReference type="SUPFAM" id="SSF53639">
    <property type="entry name" value="AraD/HMP-PK domain-like"/>
    <property type="match status" value="1"/>
</dbReference>
<proteinExistence type="inferred from homology"/>
<dbReference type="PANTHER" id="PTHR10672:SF3">
    <property type="entry name" value="PROTEIN HU-LI TAI SHAO"/>
    <property type="match status" value="1"/>
</dbReference>
<feature type="domain" description="Class II aldolase/adducin N-terminal" evidence="3">
    <location>
        <begin position="30"/>
        <end position="210"/>
    </location>
</feature>
<dbReference type="Gene3D" id="3.40.225.10">
    <property type="entry name" value="Class II aldolase/adducin N-terminal domain"/>
    <property type="match status" value="1"/>
</dbReference>
<dbReference type="SMART" id="SM01007">
    <property type="entry name" value="Aldolase_II"/>
    <property type="match status" value="1"/>
</dbReference>
<dbReference type="Proteomes" id="UP000233597">
    <property type="component" value="Unassembled WGS sequence"/>
</dbReference>
<comment type="similarity">
    <text evidence="1">Belongs to the aldolase class II family.</text>
</comment>
<dbReference type="Pfam" id="PF00596">
    <property type="entry name" value="Aldolase_II"/>
    <property type="match status" value="1"/>
</dbReference>
<dbReference type="OrthoDB" id="5291399at2"/>
<dbReference type="PANTHER" id="PTHR10672">
    <property type="entry name" value="ADDUCIN"/>
    <property type="match status" value="1"/>
</dbReference>
<feature type="region of interest" description="Disordered" evidence="2">
    <location>
        <begin position="1"/>
        <end position="20"/>
    </location>
</feature>
<dbReference type="RefSeq" id="WP_101267043.1">
    <property type="nucleotide sequence ID" value="NZ_NWTK01000007.1"/>
</dbReference>
<dbReference type="AlphaFoldDB" id="A0A2N3KTE4"/>
<dbReference type="InterPro" id="IPR051017">
    <property type="entry name" value="Aldolase-II_Adducin_sf"/>
</dbReference>
<evidence type="ECO:0000256" key="2">
    <source>
        <dbReference type="SAM" id="MobiDB-lite"/>
    </source>
</evidence>
<dbReference type="GO" id="GO:0051015">
    <property type="term" value="F:actin filament binding"/>
    <property type="evidence" value="ECO:0007669"/>
    <property type="project" value="TreeGrafter"/>
</dbReference>
<organism evidence="4 5">
    <name type="scientific">Thalassospira marina</name>
    <dbReference type="NCBI Taxonomy" id="2048283"/>
    <lineage>
        <taxon>Bacteria</taxon>
        <taxon>Pseudomonadati</taxon>
        <taxon>Pseudomonadota</taxon>
        <taxon>Alphaproteobacteria</taxon>
        <taxon>Rhodospirillales</taxon>
        <taxon>Thalassospiraceae</taxon>
        <taxon>Thalassospira</taxon>
    </lineage>
</organism>
<protein>
    <submittedName>
        <fullName evidence="4">Class II aldolase</fullName>
    </submittedName>
</protein>
<evidence type="ECO:0000313" key="5">
    <source>
        <dbReference type="Proteomes" id="UP000233597"/>
    </source>
</evidence>
<name>A0A2N3KTE4_9PROT</name>
<evidence type="ECO:0000313" key="4">
    <source>
        <dbReference type="EMBL" id="PKR53859.1"/>
    </source>
</evidence>
<sequence>MLNTSIKKFGSHHSVKQPGGSVETEVSLRIQLAEFYHLVAYLGWTEAIFNHISLRLPGTDNHYLVNPFGLHYEEVTPENLVTVDLAGNLVGPSQYPANPAGFALHGAIHEVRHDMHCIAHTHTTAVSAIALKQDGFQHDDFYGAQLFEQVAYHDFEGVTLFADEKPRILKSLGDKNVLVMRNHGIAVGGRDVPRTFWTLFTAQRAAEIQCQAGMLPGRNSILSDQVRQRCSKVADDLAANASFAQKMFDGMVRKMRRHTGPLWPGDNGIDRLH</sequence>
<dbReference type="NCBIfam" id="NF005451">
    <property type="entry name" value="PRK07044.1"/>
    <property type="match status" value="1"/>
</dbReference>
<dbReference type="EMBL" id="NWTK01000007">
    <property type="protein sequence ID" value="PKR53859.1"/>
    <property type="molecule type" value="Genomic_DNA"/>
</dbReference>
<reference evidence="4 5" key="1">
    <citation type="submission" date="2017-09" db="EMBL/GenBank/DDBJ databases">
        <title>Biodiversity and function of Thalassospira species in the particle-attached aromatic-hydrocarbon-degrading consortia from the surface seawater of the South China Sea.</title>
        <authorList>
            <person name="Dong C."/>
            <person name="Liu R."/>
            <person name="Shao Z."/>
        </authorList>
    </citation>
    <scope>NUCLEOTIDE SEQUENCE [LARGE SCALE GENOMIC DNA]</scope>
    <source>
        <strain evidence="4 5">CSC1P2</strain>
    </source>
</reference>
<accession>A0A2N3KTE4</accession>
<evidence type="ECO:0000259" key="3">
    <source>
        <dbReference type="SMART" id="SM01007"/>
    </source>
</evidence>
<dbReference type="InterPro" id="IPR001303">
    <property type="entry name" value="Aldolase_II/adducin_N"/>
</dbReference>
<gene>
    <name evidence="4" type="ORF">COO20_12690</name>
</gene>
<evidence type="ECO:0000256" key="1">
    <source>
        <dbReference type="ARBA" id="ARBA00037961"/>
    </source>
</evidence>